<evidence type="ECO:0000313" key="2">
    <source>
        <dbReference type="EMBL" id="KAJ2920831.1"/>
    </source>
</evidence>
<dbReference type="OrthoDB" id="3091542at2759"/>
<protein>
    <recommendedName>
        <fullName evidence="4">Extracellular membrane protein CFEM domain-containing protein</fullName>
    </recommendedName>
</protein>
<organism evidence="2 3">
    <name type="scientific">Candolleomyces eurysporus</name>
    <dbReference type="NCBI Taxonomy" id="2828524"/>
    <lineage>
        <taxon>Eukaryota</taxon>
        <taxon>Fungi</taxon>
        <taxon>Dikarya</taxon>
        <taxon>Basidiomycota</taxon>
        <taxon>Agaricomycotina</taxon>
        <taxon>Agaricomycetes</taxon>
        <taxon>Agaricomycetidae</taxon>
        <taxon>Agaricales</taxon>
        <taxon>Agaricineae</taxon>
        <taxon>Psathyrellaceae</taxon>
        <taxon>Candolleomyces</taxon>
    </lineage>
</organism>
<feature type="non-terminal residue" evidence="2">
    <location>
        <position position="1"/>
    </location>
</feature>
<feature type="chain" id="PRO_5040979808" description="Extracellular membrane protein CFEM domain-containing protein" evidence="1">
    <location>
        <begin position="24"/>
        <end position="138"/>
    </location>
</feature>
<dbReference type="EMBL" id="JANBPK010001750">
    <property type="protein sequence ID" value="KAJ2920831.1"/>
    <property type="molecule type" value="Genomic_DNA"/>
</dbReference>
<evidence type="ECO:0000256" key="1">
    <source>
        <dbReference type="SAM" id="SignalP"/>
    </source>
</evidence>
<evidence type="ECO:0000313" key="3">
    <source>
        <dbReference type="Proteomes" id="UP001140091"/>
    </source>
</evidence>
<keyword evidence="1" id="KW-0732">Signal</keyword>
<feature type="signal peptide" evidence="1">
    <location>
        <begin position="1"/>
        <end position="23"/>
    </location>
</feature>
<accession>A0A9W8IPA5</accession>
<dbReference type="AlphaFoldDB" id="A0A9W8IPA5"/>
<sequence>MARIFTFIVSLIAFYFAALPVLAEAPAACAASCKAVDRIQECRSDDIDCTCAPQIISDATDCVKCLTDAGVDTSTVTGYGLIAGLGNLCEDFTVPVTDTTTGGPAANAAHSSAVTHGLSFGVLGSGLLSSFVAIYLQF</sequence>
<name>A0A9W8IPA5_9AGAR</name>
<comment type="caution">
    <text evidence="2">The sequence shown here is derived from an EMBL/GenBank/DDBJ whole genome shotgun (WGS) entry which is preliminary data.</text>
</comment>
<keyword evidence="3" id="KW-1185">Reference proteome</keyword>
<reference evidence="2" key="1">
    <citation type="submission" date="2022-06" db="EMBL/GenBank/DDBJ databases">
        <title>Genome Sequence of Candolleomyces eurysporus.</title>
        <authorList>
            <person name="Buettner E."/>
        </authorList>
    </citation>
    <scope>NUCLEOTIDE SEQUENCE</scope>
    <source>
        <strain evidence="2">VTCC 930004</strain>
    </source>
</reference>
<evidence type="ECO:0008006" key="4">
    <source>
        <dbReference type="Google" id="ProtNLM"/>
    </source>
</evidence>
<dbReference type="Proteomes" id="UP001140091">
    <property type="component" value="Unassembled WGS sequence"/>
</dbReference>
<gene>
    <name evidence="2" type="ORF">H1R20_g16267</name>
</gene>
<proteinExistence type="predicted"/>